<dbReference type="SUPFAM" id="SSF54403">
    <property type="entry name" value="Cystatin/monellin"/>
    <property type="match status" value="1"/>
</dbReference>
<feature type="domain" description="Cystatin" evidence="3">
    <location>
        <begin position="182"/>
        <end position="288"/>
    </location>
</feature>
<dbReference type="SMART" id="SM00043">
    <property type="entry name" value="CY"/>
    <property type="match status" value="1"/>
</dbReference>
<dbReference type="Ensembl" id="ENSGACT00000080796.1">
    <property type="protein sequence ID" value="ENSGACP00000044206.1"/>
    <property type="gene ID" value="ENSGACG00000018237.2"/>
</dbReference>
<dbReference type="Gene3D" id="3.10.450.10">
    <property type="match status" value="1"/>
</dbReference>
<evidence type="ECO:0000256" key="1">
    <source>
        <dbReference type="ARBA" id="ARBA00009403"/>
    </source>
</evidence>
<accession>A0AAQ4PZ01</accession>
<keyword evidence="5" id="KW-1185">Reference proteome</keyword>
<dbReference type="PANTHER" id="PTHR46186">
    <property type="entry name" value="CYSTATIN"/>
    <property type="match status" value="1"/>
</dbReference>
<dbReference type="GO" id="GO:0005737">
    <property type="term" value="C:cytoplasm"/>
    <property type="evidence" value="ECO:0007669"/>
    <property type="project" value="TreeGrafter"/>
</dbReference>
<evidence type="ECO:0000256" key="2">
    <source>
        <dbReference type="SAM" id="MobiDB-lite"/>
    </source>
</evidence>
<comment type="similarity">
    <text evidence="1">Belongs to the cystatin family.</text>
</comment>
<dbReference type="Proteomes" id="UP000007635">
    <property type="component" value="Chromosome XIV"/>
</dbReference>
<dbReference type="GO" id="GO:0005615">
    <property type="term" value="C:extracellular space"/>
    <property type="evidence" value="ECO:0007669"/>
    <property type="project" value="TreeGrafter"/>
</dbReference>
<evidence type="ECO:0000313" key="4">
    <source>
        <dbReference type="Ensembl" id="ENSGACP00000044206.1"/>
    </source>
</evidence>
<dbReference type="AlphaFoldDB" id="A0AAQ4PZ01"/>
<dbReference type="CDD" id="cd00042">
    <property type="entry name" value="CY"/>
    <property type="match status" value="1"/>
</dbReference>
<dbReference type="InterPro" id="IPR000010">
    <property type="entry name" value="Cystatin_dom"/>
</dbReference>
<evidence type="ECO:0000313" key="5">
    <source>
        <dbReference type="Proteomes" id="UP000007635"/>
    </source>
</evidence>
<dbReference type="GeneTree" id="ENSGT00390000009872"/>
<reference evidence="4" key="3">
    <citation type="submission" date="2025-09" db="UniProtKB">
        <authorList>
            <consortium name="Ensembl"/>
        </authorList>
    </citation>
    <scope>IDENTIFICATION</scope>
</reference>
<organism evidence="4 5">
    <name type="scientific">Gasterosteus aculeatus aculeatus</name>
    <name type="common">three-spined stickleback</name>
    <dbReference type="NCBI Taxonomy" id="481459"/>
    <lineage>
        <taxon>Eukaryota</taxon>
        <taxon>Metazoa</taxon>
        <taxon>Chordata</taxon>
        <taxon>Craniata</taxon>
        <taxon>Vertebrata</taxon>
        <taxon>Euteleostomi</taxon>
        <taxon>Actinopterygii</taxon>
        <taxon>Neopterygii</taxon>
        <taxon>Teleostei</taxon>
        <taxon>Neoteleostei</taxon>
        <taxon>Acanthomorphata</taxon>
        <taxon>Eupercaria</taxon>
        <taxon>Perciformes</taxon>
        <taxon>Cottioidei</taxon>
        <taxon>Gasterosteales</taxon>
        <taxon>Gasterosteidae</taxon>
        <taxon>Gasterosteus</taxon>
    </lineage>
</organism>
<dbReference type="GO" id="GO:0004869">
    <property type="term" value="F:cysteine-type endopeptidase inhibitor activity"/>
    <property type="evidence" value="ECO:0007669"/>
    <property type="project" value="InterPro"/>
</dbReference>
<name>A0AAQ4PZ01_GASAC</name>
<protein>
    <recommendedName>
        <fullName evidence="3">Cystatin domain-containing protein</fullName>
    </recommendedName>
</protein>
<reference evidence="4 5" key="1">
    <citation type="journal article" date="2021" name="G3 (Bethesda)">
        <title>Improved contiguity of the threespine stickleback genome using long-read sequencing.</title>
        <authorList>
            <person name="Nath S."/>
            <person name="Shaw D.E."/>
            <person name="White M.A."/>
        </authorList>
    </citation>
    <scope>NUCLEOTIDE SEQUENCE [LARGE SCALE GENOMIC DNA]</scope>
    <source>
        <strain evidence="4 5">Lake Benthic</strain>
    </source>
</reference>
<dbReference type="InterPro" id="IPR046350">
    <property type="entry name" value="Cystatin_sf"/>
</dbReference>
<sequence length="297" mass="32645">MTDSVGGMGNLLLVESEANKNRDGQKKVKIIRFPLQKENKRRGGETSKRWRVTFKIFGASSATGQEEPPTSPATHDSAGIVSEPQDEDQPSTSSATQASSGMVLQDELPSISSATQISDIEDEDLFACTSPQHEPSEMHGAEPPLSLTVEDEPLSTDPANWPSHLTDSIRTELVRRGPKKVPLLGGWSEKSPESTEVLEAAQYAVKMHNTHSRSKKMFKLVSITSAHAQVTNRINFKINAVLGKTKCLKSDNAEPKSCSLEKKQLKCQFEATLNPRNNKHELQAAKCRKMLNKDLAI</sequence>
<dbReference type="GO" id="GO:0031982">
    <property type="term" value="C:vesicle"/>
    <property type="evidence" value="ECO:0007669"/>
    <property type="project" value="TreeGrafter"/>
</dbReference>
<dbReference type="PANTHER" id="PTHR46186:SF13">
    <property type="entry name" value="SI:BUSM1-57F23.1"/>
    <property type="match status" value="1"/>
</dbReference>
<evidence type="ECO:0000259" key="3">
    <source>
        <dbReference type="SMART" id="SM00043"/>
    </source>
</evidence>
<dbReference type="Pfam" id="PF00031">
    <property type="entry name" value="Cystatin"/>
    <property type="match status" value="1"/>
</dbReference>
<reference evidence="4" key="2">
    <citation type="submission" date="2025-08" db="UniProtKB">
        <authorList>
            <consortium name="Ensembl"/>
        </authorList>
    </citation>
    <scope>IDENTIFICATION</scope>
</reference>
<feature type="region of interest" description="Disordered" evidence="2">
    <location>
        <begin position="57"/>
        <end position="101"/>
    </location>
</feature>
<proteinExistence type="inferred from homology"/>
<feature type="compositionally biased region" description="Low complexity" evidence="2">
    <location>
        <begin position="90"/>
        <end position="100"/>
    </location>
</feature>